<dbReference type="GO" id="GO:0002764">
    <property type="term" value="P:immune response-regulating signaling pathway"/>
    <property type="evidence" value="ECO:0007669"/>
    <property type="project" value="TreeGrafter"/>
</dbReference>
<reference evidence="5" key="2">
    <citation type="submission" date="2025-09" db="UniProtKB">
        <authorList>
            <consortium name="Ensembl"/>
        </authorList>
    </citation>
    <scope>IDENTIFICATION</scope>
</reference>
<dbReference type="InterPro" id="IPR036179">
    <property type="entry name" value="Ig-like_dom_sf"/>
</dbReference>
<dbReference type="SUPFAM" id="SSF48726">
    <property type="entry name" value="Immunoglobulin"/>
    <property type="match status" value="2"/>
</dbReference>
<keyword evidence="2" id="KW-1015">Disulfide bond</keyword>
<feature type="domain" description="Immunoglobulin" evidence="4">
    <location>
        <begin position="29"/>
        <end position="112"/>
    </location>
</feature>
<dbReference type="PANTHER" id="PTHR11738">
    <property type="entry name" value="MHC CLASS I NK CELL RECEPTOR"/>
    <property type="match status" value="1"/>
</dbReference>
<dbReference type="OMA" id="MWHDISS"/>
<evidence type="ECO:0000313" key="5">
    <source>
        <dbReference type="Ensembl" id="ENSCPBP00000022795.1"/>
    </source>
</evidence>
<feature type="domain" description="Immunoglobulin" evidence="4">
    <location>
        <begin position="124"/>
        <end position="209"/>
    </location>
</feature>
<sequence length="289" mass="31253">MIHLCVTPTYCLFVCESRGVLPQPSISVSPGGVIPVGGNVTIWCWHQHLGLTFLLYKDEDRNYLAHTDTAGSEAEFPITSARREHGGNYTCRYHDKSGIYSEASDPVQIIVAELSSPKPSIFLRPSEGITLGGAVTVQCQGRHQNMRFLLYKVGNQNLLQDAEPAGDVAEFPIRNVSRRHGGNYHCSYRSKSDRPVQSEPSDPVELVVAGEEPGSASPLPKPPWVLPPDVLRLPLSLFSLPAWDVSALSQTCLPATNTDPGLNYVPQNTGVPAVSGAVHPPGSSLHRGS</sequence>
<evidence type="ECO:0000313" key="6">
    <source>
        <dbReference type="Proteomes" id="UP000694380"/>
    </source>
</evidence>
<protein>
    <recommendedName>
        <fullName evidence="4">Immunoglobulin domain-containing protein</fullName>
    </recommendedName>
</protein>
<evidence type="ECO:0000256" key="3">
    <source>
        <dbReference type="ARBA" id="ARBA00023319"/>
    </source>
</evidence>
<evidence type="ECO:0000256" key="2">
    <source>
        <dbReference type="ARBA" id="ARBA00023157"/>
    </source>
</evidence>
<dbReference type="Proteomes" id="UP000694380">
    <property type="component" value="Unplaced"/>
</dbReference>
<dbReference type="InterPro" id="IPR050412">
    <property type="entry name" value="Ig-like_Receptors_ImmuneReg"/>
</dbReference>
<accession>A0A8C3HTE5</accession>
<dbReference type="SMART" id="SM00409">
    <property type="entry name" value="IG"/>
    <property type="match status" value="2"/>
</dbReference>
<dbReference type="InterPro" id="IPR003599">
    <property type="entry name" value="Ig_sub"/>
</dbReference>
<evidence type="ECO:0000256" key="1">
    <source>
        <dbReference type="ARBA" id="ARBA00022729"/>
    </source>
</evidence>
<dbReference type="Pfam" id="PF13895">
    <property type="entry name" value="Ig_2"/>
    <property type="match status" value="2"/>
</dbReference>
<dbReference type="PANTHER" id="PTHR11738:SF186">
    <property type="entry name" value="OSTEOCLAST-ASSOCIATED IMMUNOGLOBULIN-LIKE RECEPTOR"/>
    <property type="match status" value="1"/>
</dbReference>
<dbReference type="Gene3D" id="2.60.40.10">
    <property type="entry name" value="Immunoglobulins"/>
    <property type="match status" value="2"/>
</dbReference>
<keyword evidence="3" id="KW-0393">Immunoglobulin domain</keyword>
<dbReference type="AlphaFoldDB" id="A0A8C3HTE5"/>
<evidence type="ECO:0000259" key="4">
    <source>
        <dbReference type="SMART" id="SM00409"/>
    </source>
</evidence>
<dbReference type="InterPro" id="IPR013783">
    <property type="entry name" value="Ig-like_fold"/>
</dbReference>
<organism evidence="5 6">
    <name type="scientific">Chrysemys picta bellii</name>
    <name type="common">Western painted turtle</name>
    <name type="synonym">Emys bellii</name>
    <dbReference type="NCBI Taxonomy" id="8478"/>
    <lineage>
        <taxon>Eukaryota</taxon>
        <taxon>Metazoa</taxon>
        <taxon>Chordata</taxon>
        <taxon>Craniata</taxon>
        <taxon>Vertebrata</taxon>
        <taxon>Euteleostomi</taxon>
        <taxon>Archelosauria</taxon>
        <taxon>Testudinata</taxon>
        <taxon>Testudines</taxon>
        <taxon>Cryptodira</taxon>
        <taxon>Durocryptodira</taxon>
        <taxon>Testudinoidea</taxon>
        <taxon>Emydidae</taxon>
        <taxon>Chrysemys</taxon>
    </lineage>
</organism>
<proteinExistence type="predicted"/>
<dbReference type="GeneTree" id="ENSGT01150000286974"/>
<name>A0A8C3HTE5_CHRPI</name>
<keyword evidence="1" id="KW-0732">Signal</keyword>
<keyword evidence="6" id="KW-1185">Reference proteome</keyword>
<dbReference type="Ensembl" id="ENSCPBT00000026858.1">
    <property type="protein sequence ID" value="ENSCPBP00000022795.1"/>
    <property type="gene ID" value="ENSCPBG00000016291.1"/>
</dbReference>
<reference evidence="5" key="1">
    <citation type="submission" date="2025-08" db="UniProtKB">
        <authorList>
            <consortium name="Ensembl"/>
        </authorList>
    </citation>
    <scope>IDENTIFICATION</scope>
</reference>
<dbReference type="FunFam" id="2.60.40.10:FF:000049">
    <property type="entry name" value="Leukocyte immunoglobulin-like receptor subfamily B member 1"/>
    <property type="match status" value="2"/>
</dbReference>